<accession>A0A286TCY1</accession>
<reference evidence="1 2" key="1">
    <citation type="journal article" date="2017" name="Biosci. Biotechnol. Biochem.">
        <title>Identification and characterization of a sulfoglycosidase from Bifidobacterium bifidum implicated in mucin glycan utilization.</title>
        <authorList>
            <person name="Katoh T."/>
            <person name="Maeshibu T."/>
            <person name="Kikkawa K."/>
            <person name="Gotoh A."/>
            <person name="Tomabechi Y."/>
            <person name="Nakamura M."/>
            <person name="Liao W.-H."/>
            <person name="Yamaguchi M."/>
            <person name="Ashida H."/>
            <person name="Yamamoto K."/>
            <person name="Katayama T."/>
        </authorList>
    </citation>
    <scope>NUCLEOTIDE SEQUENCE [LARGE SCALE GENOMIC DNA]</scope>
    <source>
        <strain evidence="1 2">JCM 7004</strain>
    </source>
</reference>
<dbReference type="EMBL" id="AP018131">
    <property type="protein sequence ID" value="BBA48222.1"/>
    <property type="molecule type" value="Genomic_DNA"/>
</dbReference>
<gene>
    <name evidence="1" type="ORF">BBJK_01780</name>
</gene>
<evidence type="ECO:0000313" key="1">
    <source>
        <dbReference type="EMBL" id="BBA48222.1"/>
    </source>
</evidence>
<dbReference type="AlphaFoldDB" id="A0A286TCY1"/>
<protein>
    <submittedName>
        <fullName evidence="1">Uncharacterized protein</fullName>
    </submittedName>
</protein>
<sequence>MFATESTVVAGMRPRRFSRGMDVTERRAAQTAGRYES</sequence>
<dbReference type="Proteomes" id="UP000262177">
    <property type="component" value="Chromosome"/>
</dbReference>
<proteinExistence type="predicted"/>
<organism evidence="1 2">
    <name type="scientific">Bifidobacterium bifidum LMG 13195</name>
    <dbReference type="NCBI Taxonomy" id="1207542"/>
    <lineage>
        <taxon>Bacteria</taxon>
        <taxon>Bacillati</taxon>
        <taxon>Actinomycetota</taxon>
        <taxon>Actinomycetes</taxon>
        <taxon>Bifidobacteriales</taxon>
        <taxon>Bifidobacteriaceae</taxon>
        <taxon>Bifidobacterium</taxon>
    </lineage>
</organism>
<evidence type="ECO:0000313" key="2">
    <source>
        <dbReference type="Proteomes" id="UP000262177"/>
    </source>
</evidence>
<name>A0A286TCY1_BIFBI</name>